<dbReference type="Gene3D" id="3.40.50.300">
    <property type="entry name" value="P-loop containing nucleotide triphosphate hydrolases"/>
    <property type="match status" value="1"/>
</dbReference>
<evidence type="ECO:0000313" key="4">
    <source>
        <dbReference type="Proteomes" id="UP000681317"/>
    </source>
</evidence>
<feature type="domain" description="ATPase AAA-type core" evidence="1">
    <location>
        <begin position="13"/>
        <end position="79"/>
    </location>
</feature>
<sequence>MRVRAPGTEVLYSASEMSDGERAIFYLTGQVLVAEQGALLVVDEPELHVHPSIMNKLWDQLENARPDCAFAFITHDLEFAAARVGQKFIIREYSAGPRWKLEAMPVDAGFPEEITTLLLGSRRPILFVEGDGGSLDQSVYRCVYPEWTVVPMGSCQDVIRAVATMRTNAAFTRLRCAGIVDADDYDVTEIERLTELGVSVLPVSELENVFLLPNISREIARAEHLDDTEIEARLGELRTELLTIAAQPESIDAVVRRHTVRRIDRLVKRIDVSRERSIDQIDSEFRAQAHALNIHGLAEDRRRGINAAIAAQDLPALLALLDNKGLIARAASRLRSTRLDSFESWLARILLNDRAPALVAALRAALPRLSSA</sequence>
<dbReference type="InterPro" id="IPR003959">
    <property type="entry name" value="ATPase_AAA_core"/>
</dbReference>
<gene>
    <name evidence="3" type="ORF">LYSCAS_22980</name>
</gene>
<proteinExistence type="predicted"/>
<dbReference type="InterPro" id="IPR027417">
    <property type="entry name" value="P-loop_NTPase"/>
</dbReference>
<protein>
    <recommendedName>
        <fullName evidence="5">AbiEii toxin of type IV toxin-antitoxin system</fullName>
    </recommendedName>
</protein>
<evidence type="ECO:0008006" key="5">
    <source>
        <dbReference type="Google" id="ProtNLM"/>
    </source>
</evidence>
<dbReference type="Proteomes" id="UP000681317">
    <property type="component" value="Chromosome"/>
</dbReference>
<dbReference type="EMBL" id="AP024545">
    <property type="protein sequence ID" value="BCT93274.1"/>
    <property type="molecule type" value="Genomic_DNA"/>
</dbReference>
<dbReference type="InterPro" id="IPR029492">
    <property type="entry name" value="DUF4435"/>
</dbReference>
<evidence type="ECO:0000259" key="1">
    <source>
        <dbReference type="Pfam" id="PF13304"/>
    </source>
</evidence>
<dbReference type="SUPFAM" id="SSF52540">
    <property type="entry name" value="P-loop containing nucleoside triphosphate hydrolases"/>
    <property type="match status" value="1"/>
</dbReference>
<reference evidence="3 4" key="1">
    <citation type="submission" date="2021-03" db="EMBL/GenBank/DDBJ databases">
        <title>Complete Genome Sequences of Two Lysobacter Strains Isolated from Sea Water (Lysobacter caseinilyticus) and Soil (Lysobacter helvus) in South Korea.</title>
        <authorList>
            <person name="Watanabe Y."/>
            <person name="Arakawa K."/>
        </authorList>
    </citation>
    <scope>NUCLEOTIDE SEQUENCE [LARGE SCALE GENOMIC DNA]</scope>
    <source>
        <strain evidence="3 4">KVB24</strain>
    </source>
</reference>
<dbReference type="Pfam" id="PF14491">
    <property type="entry name" value="DUF4435"/>
    <property type="match status" value="1"/>
</dbReference>
<evidence type="ECO:0000259" key="2">
    <source>
        <dbReference type="Pfam" id="PF14491"/>
    </source>
</evidence>
<dbReference type="Pfam" id="PF13304">
    <property type="entry name" value="AAA_21"/>
    <property type="match status" value="1"/>
</dbReference>
<keyword evidence="4" id="KW-1185">Reference proteome</keyword>
<organism evidence="3 4">
    <name type="scientific">Noviluteimonas caseinilytica</name>
    <dbReference type="NCBI Taxonomy" id="2675101"/>
    <lineage>
        <taxon>Bacteria</taxon>
        <taxon>Pseudomonadati</taxon>
        <taxon>Pseudomonadota</taxon>
        <taxon>Gammaproteobacteria</taxon>
        <taxon>Lysobacterales</taxon>
        <taxon>Lysobacteraceae</taxon>
        <taxon>Noviluteimonas</taxon>
    </lineage>
</organism>
<feature type="domain" description="DUF4435" evidence="2">
    <location>
        <begin position="122"/>
        <end position="229"/>
    </location>
</feature>
<accession>A0ABN6FU66</accession>
<evidence type="ECO:0000313" key="3">
    <source>
        <dbReference type="EMBL" id="BCT93274.1"/>
    </source>
</evidence>
<name>A0ABN6FU66_9GAMM</name>